<protein>
    <recommendedName>
        <fullName evidence="4">RING-CH-type domain-containing protein</fullName>
    </recommendedName>
</protein>
<comment type="caution">
    <text evidence="5">The sequence shown here is derived from an EMBL/GenBank/DDBJ whole genome shotgun (WGS) entry which is preliminary data.</text>
</comment>
<dbReference type="Pfam" id="PF12906">
    <property type="entry name" value="RINGv"/>
    <property type="match status" value="1"/>
</dbReference>
<keyword evidence="6" id="KW-1185">Reference proteome</keyword>
<dbReference type="Proteomes" id="UP001189429">
    <property type="component" value="Unassembled WGS sequence"/>
</dbReference>
<accession>A0ABN9S7A7</accession>
<evidence type="ECO:0000313" key="5">
    <source>
        <dbReference type="EMBL" id="CAK0827660.1"/>
    </source>
</evidence>
<organism evidence="5 6">
    <name type="scientific">Prorocentrum cordatum</name>
    <dbReference type="NCBI Taxonomy" id="2364126"/>
    <lineage>
        <taxon>Eukaryota</taxon>
        <taxon>Sar</taxon>
        <taxon>Alveolata</taxon>
        <taxon>Dinophyceae</taxon>
        <taxon>Prorocentrales</taxon>
        <taxon>Prorocentraceae</taxon>
        <taxon>Prorocentrum</taxon>
    </lineage>
</organism>
<evidence type="ECO:0000313" key="6">
    <source>
        <dbReference type="Proteomes" id="UP001189429"/>
    </source>
</evidence>
<dbReference type="EMBL" id="CAUYUJ010009780">
    <property type="protein sequence ID" value="CAK0827660.1"/>
    <property type="molecule type" value="Genomic_DNA"/>
</dbReference>
<sequence length="204" mass="22587">MECRLCLHAVLEDASPEDAALAFPCDCRGSPVHWGCLRRWQQAQVQRAAEAARSADEARARAATCEVCGARLAAAGGRKRPLAERAVCRAHGGEGKVALRRVPTLSRASRNFSEFSAADGQEVEVLEQDDTGEFFRVRARKAPRYREQGSAALAEGWIRHICRWSLARCAARLRPPCQRRGCPRLTGARRGTLRACRRAPPRRT</sequence>
<evidence type="ECO:0000259" key="4">
    <source>
        <dbReference type="SMART" id="SM00744"/>
    </source>
</evidence>
<reference evidence="5" key="1">
    <citation type="submission" date="2023-10" db="EMBL/GenBank/DDBJ databases">
        <authorList>
            <person name="Chen Y."/>
            <person name="Shah S."/>
            <person name="Dougan E. K."/>
            <person name="Thang M."/>
            <person name="Chan C."/>
        </authorList>
    </citation>
    <scope>NUCLEOTIDE SEQUENCE [LARGE SCALE GENOMIC DNA]</scope>
</reference>
<evidence type="ECO:0000256" key="1">
    <source>
        <dbReference type="ARBA" id="ARBA00022723"/>
    </source>
</evidence>
<feature type="domain" description="RING-CH-type" evidence="4">
    <location>
        <begin position="2"/>
        <end position="69"/>
    </location>
</feature>
<dbReference type="Gene3D" id="3.30.40.10">
    <property type="entry name" value="Zinc/RING finger domain, C3HC4 (zinc finger)"/>
    <property type="match status" value="1"/>
</dbReference>
<dbReference type="SMART" id="SM00744">
    <property type="entry name" value="RINGv"/>
    <property type="match status" value="1"/>
</dbReference>
<evidence type="ECO:0000256" key="3">
    <source>
        <dbReference type="ARBA" id="ARBA00022833"/>
    </source>
</evidence>
<keyword evidence="1" id="KW-0479">Metal-binding</keyword>
<keyword evidence="2" id="KW-0863">Zinc-finger</keyword>
<name>A0ABN9S7A7_9DINO</name>
<proteinExistence type="predicted"/>
<dbReference type="SUPFAM" id="SSF57850">
    <property type="entry name" value="RING/U-box"/>
    <property type="match status" value="1"/>
</dbReference>
<keyword evidence="3" id="KW-0862">Zinc</keyword>
<dbReference type="InterPro" id="IPR011016">
    <property type="entry name" value="Znf_RING-CH"/>
</dbReference>
<dbReference type="InterPro" id="IPR013083">
    <property type="entry name" value="Znf_RING/FYVE/PHD"/>
</dbReference>
<evidence type="ECO:0000256" key="2">
    <source>
        <dbReference type="ARBA" id="ARBA00022771"/>
    </source>
</evidence>
<gene>
    <name evidence="5" type="ORF">PCOR1329_LOCUS27142</name>
</gene>